<name>A0A6S7CFZ5_9BURK</name>
<gene>
    <name evidence="1" type="ORF">LMG28614_02783</name>
</gene>
<dbReference type="Proteomes" id="UP000494365">
    <property type="component" value="Unassembled WGS sequence"/>
</dbReference>
<protein>
    <submittedName>
        <fullName evidence="1">Uncharacterized protein</fullName>
    </submittedName>
</protein>
<dbReference type="AlphaFoldDB" id="A0A6S7CFZ5"/>
<reference evidence="1 2" key="1">
    <citation type="submission" date="2020-04" db="EMBL/GenBank/DDBJ databases">
        <authorList>
            <person name="De Canck E."/>
        </authorList>
    </citation>
    <scope>NUCLEOTIDE SEQUENCE [LARGE SCALE GENOMIC DNA]</scope>
    <source>
        <strain evidence="1 2">LMG 28614</strain>
    </source>
</reference>
<organism evidence="1 2">
    <name type="scientific">Paraburkholderia ultramafica</name>
    <dbReference type="NCBI Taxonomy" id="1544867"/>
    <lineage>
        <taxon>Bacteria</taxon>
        <taxon>Pseudomonadati</taxon>
        <taxon>Pseudomonadota</taxon>
        <taxon>Betaproteobacteria</taxon>
        <taxon>Burkholderiales</taxon>
        <taxon>Burkholderiaceae</taxon>
        <taxon>Paraburkholderia</taxon>
    </lineage>
</organism>
<evidence type="ECO:0000313" key="2">
    <source>
        <dbReference type="Proteomes" id="UP000494365"/>
    </source>
</evidence>
<accession>A0A6S7CFZ5</accession>
<dbReference type="EMBL" id="CADIKK010000011">
    <property type="protein sequence ID" value="CAB3788898.1"/>
    <property type="molecule type" value="Genomic_DNA"/>
</dbReference>
<keyword evidence="2" id="KW-1185">Reference proteome</keyword>
<sequence length="55" mass="5957">MVQVGDIMSAGFQNPFPAAASGVSPGKIVSVQQAVRLIRPGNTVADRWLRLYWLS</sequence>
<proteinExistence type="predicted"/>
<evidence type="ECO:0000313" key="1">
    <source>
        <dbReference type="EMBL" id="CAB3788898.1"/>
    </source>
</evidence>